<evidence type="ECO:0000313" key="2">
    <source>
        <dbReference type="EMBL" id="QED23833.1"/>
    </source>
</evidence>
<dbReference type="RefSeq" id="WP_146821244.1">
    <property type="nucleotide sequence ID" value="NZ_CP029077.1"/>
</dbReference>
<evidence type="ECO:0000313" key="3">
    <source>
        <dbReference type="Proteomes" id="UP000321934"/>
    </source>
</evidence>
<name>A0A5B8XEY3_9RICK</name>
<feature type="transmembrane region" description="Helical" evidence="1">
    <location>
        <begin position="12"/>
        <end position="30"/>
    </location>
</feature>
<organism evidence="2 3">
    <name type="scientific">Candidatus Deianiraea vastatrix</name>
    <dbReference type="NCBI Taxonomy" id="2163644"/>
    <lineage>
        <taxon>Bacteria</taxon>
        <taxon>Pseudomonadati</taxon>
        <taxon>Pseudomonadota</taxon>
        <taxon>Alphaproteobacteria</taxon>
        <taxon>Rickettsiales</taxon>
        <taxon>Candidatus Deianiraeaceae</taxon>
        <taxon>Candidatus Deianiraea</taxon>
    </lineage>
</organism>
<evidence type="ECO:0000256" key="1">
    <source>
        <dbReference type="SAM" id="Phobius"/>
    </source>
</evidence>
<protein>
    <submittedName>
        <fullName evidence="2">Uncharacterized protein</fullName>
    </submittedName>
</protein>
<reference evidence="2 3" key="1">
    <citation type="journal article" date="2019" name="ISME J.">
        <title>Deianiraea, an extracellular bacterium associated with the ciliate Paramecium, suggests an alternative scenario for the evolution of Rickettsiales.</title>
        <authorList>
            <person name="Castelli M."/>
            <person name="Sabaneyeva E."/>
            <person name="Lanzoni O."/>
            <person name="Lebedeva N."/>
            <person name="Floriano A.M."/>
            <person name="Gaiarsa S."/>
            <person name="Benken K."/>
            <person name="Modeo L."/>
            <person name="Bandi C."/>
            <person name="Potekhin A."/>
            <person name="Sassera D."/>
            <person name="Petroni G."/>
        </authorList>
    </citation>
    <scope>NUCLEOTIDE SEQUENCE [LARGE SCALE GENOMIC DNA]</scope>
    <source>
        <strain evidence="2">CyL4-1</strain>
    </source>
</reference>
<proteinExistence type="predicted"/>
<dbReference type="AlphaFoldDB" id="A0A5B8XEY3"/>
<keyword evidence="1" id="KW-0472">Membrane</keyword>
<gene>
    <name evidence="2" type="ORF">Deia_01051</name>
</gene>
<dbReference type="EMBL" id="CP029077">
    <property type="protein sequence ID" value="QED23833.1"/>
    <property type="molecule type" value="Genomic_DNA"/>
</dbReference>
<keyword evidence="1" id="KW-1133">Transmembrane helix</keyword>
<keyword evidence="1" id="KW-0812">Transmembrane</keyword>
<accession>A0A5B8XEY3</accession>
<sequence length="69" mass="7419">MTKNLDNFVKAFIRCIGYSAVLALIIMQVGCAGVSNKQALAQNEKAKASLSYGMSKNNLVATRTGALFY</sequence>
<dbReference type="Proteomes" id="UP000321934">
    <property type="component" value="Chromosome"/>
</dbReference>
<keyword evidence="3" id="KW-1185">Reference proteome</keyword>